<proteinExistence type="predicted"/>
<dbReference type="EMBL" id="JADMCD010000020">
    <property type="protein sequence ID" value="MBF8643677.1"/>
    <property type="molecule type" value="Genomic_DNA"/>
</dbReference>
<reference evidence="1 4" key="2">
    <citation type="submission" date="2020-10" db="EMBL/GenBank/DDBJ databases">
        <title>Genome sequences of Pseudomonas isolates.</title>
        <authorList>
            <person name="Wessels L."/>
            <person name="Reich F."/>
            <person name="Hammerl J."/>
        </authorList>
    </citation>
    <scope>NUCLEOTIDE SEQUENCE [LARGE SCALE GENOMIC DNA]</scope>
    <source>
        <strain evidence="1 4">20-MO00624-0</strain>
    </source>
</reference>
<dbReference type="EMBL" id="UAUF01000015">
    <property type="protein sequence ID" value="SPZ16574.1"/>
    <property type="molecule type" value="Genomic_DNA"/>
</dbReference>
<evidence type="ECO:0000313" key="2">
    <source>
        <dbReference type="EMBL" id="SPZ16574.1"/>
    </source>
</evidence>
<name>A0A2X2DB23_PSELU</name>
<evidence type="ECO:0000313" key="1">
    <source>
        <dbReference type="EMBL" id="MBF8643677.1"/>
    </source>
</evidence>
<protein>
    <submittedName>
        <fullName evidence="2">Uncharacterized protein</fullName>
    </submittedName>
</protein>
<organism evidence="2 3">
    <name type="scientific">Pseudomonas luteola</name>
    <dbReference type="NCBI Taxonomy" id="47886"/>
    <lineage>
        <taxon>Bacteria</taxon>
        <taxon>Pseudomonadati</taxon>
        <taxon>Pseudomonadota</taxon>
        <taxon>Gammaproteobacteria</taxon>
        <taxon>Pseudomonadales</taxon>
        <taxon>Pseudomonadaceae</taxon>
        <taxon>Pseudomonas</taxon>
    </lineage>
</organism>
<reference evidence="2 3" key="1">
    <citation type="submission" date="2018-06" db="EMBL/GenBank/DDBJ databases">
        <authorList>
            <consortium name="Pathogen Informatics"/>
            <person name="Doyle S."/>
        </authorList>
    </citation>
    <scope>NUCLEOTIDE SEQUENCE [LARGE SCALE GENOMIC DNA]</scope>
    <source>
        <strain evidence="2 3">NCTC11842</strain>
    </source>
</reference>
<accession>A0A2X2DB23</accession>
<dbReference type="RefSeq" id="WP_010798821.1">
    <property type="nucleotide sequence ID" value="NZ_CP069263.1"/>
</dbReference>
<dbReference type="Proteomes" id="UP000626180">
    <property type="component" value="Unassembled WGS sequence"/>
</dbReference>
<evidence type="ECO:0000313" key="3">
    <source>
        <dbReference type="Proteomes" id="UP000250443"/>
    </source>
</evidence>
<evidence type="ECO:0000313" key="4">
    <source>
        <dbReference type="Proteomes" id="UP000626180"/>
    </source>
</evidence>
<dbReference type="AlphaFoldDB" id="A0A2X2DB23"/>
<gene>
    <name evidence="1" type="ORF">IRZ65_23745</name>
    <name evidence="2" type="ORF">NCTC11842_05607</name>
</gene>
<sequence length="73" mass="8586">MDAYWKRYIRCIKNPDSLGEIRWNKKAAESYAWQLLLENLITEDQYAAFLEQEKAGRYIDEDVVEPQQGSQAS</sequence>
<keyword evidence="4" id="KW-1185">Reference proteome</keyword>
<dbReference type="Proteomes" id="UP000250443">
    <property type="component" value="Unassembled WGS sequence"/>
</dbReference>